<evidence type="ECO:0000313" key="2">
    <source>
        <dbReference type="EMBL" id="MBU9738594.1"/>
    </source>
</evidence>
<gene>
    <name evidence="2" type="ORF">KTH89_18795</name>
</gene>
<accession>A0A949K2N2</accession>
<feature type="domain" description="Zinc-ribbon 15" evidence="1">
    <location>
        <begin position="20"/>
        <end position="124"/>
    </location>
</feature>
<dbReference type="Pfam" id="PF17032">
    <property type="entry name" value="Zn_ribbon_15"/>
    <property type="match status" value="1"/>
</dbReference>
<name>A0A949K2N2_9FIRM</name>
<sequence>MFLIMGISNGEKKLDFSQTIICETCGQYGHLEVFMTFTYFSLFFIPILKWKKRFYVKSLCCNRIYSIPEELGKQILHGQQVTLRPEDLHSEGYASSFHNHCQAVRCSNCGYEADTSFVYCPKCGNKL</sequence>
<keyword evidence="3" id="KW-1185">Reference proteome</keyword>
<dbReference type="Proteomes" id="UP000712157">
    <property type="component" value="Unassembled WGS sequence"/>
</dbReference>
<proteinExistence type="predicted"/>
<evidence type="ECO:0000313" key="3">
    <source>
        <dbReference type="Proteomes" id="UP000712157"/>
    </source>
</evidence>
<evidence type="ECO:0000259" key="1">
    <source>
        <dbReference type="Pfam" id="PF17032"/>
    </source>
</evidence>
<comment type="caution">
    <text evidence="2">The sequence shown here is derived from an EMBL/GenBank/DDBJ whole genome shotgun (WGS) entry which is preliminary data.</text>
</comment>
<dbReference type="AlphaFoldDB" id="A0A949K2N2"/>
<organism evidence="2 3">
    <name type="scientific">Diplocloster agilis</name>
    <dbReference type="NCBI Taxonomy" id="2850323"/>
    <lineage>
        <taxon>Bacteria</taxon>
        <taxon>Bacillati</taxon>
        <taxon>Bacillota</taxon>
        <taxon>Clostridia</taxon>
        <taxon>Lachnospirales</taxon>
        <taxon>Lachnospiraceae</taxon>
        <taxon>Diplocloster</taxon>
    </lineage>
</organism>
<reference evidence="2" key="1">
    <citation type="submission" date="2021-06" db="EMBL/GenBank/DDBJ databases">
        <title>Description of novel taxa of the family Lachnospiraceae.</title>
        <authorList>
            <person name="Chaplin A.V."/>
            <person name="Sokolova S.R."/>
            <person name="Pikina A.P."/>
            <person name="Korzhanova M."/>
            <person name="Belova V."/>
            <person name="Korostin D."/>
            <person name="Efimov B.A."/>
        </authorList>
    </citation>
    <scope>NUCLEOTIDE SEQUENCE</scope>
    <source>
        <strain evidence="2">ASD5720</strain>
    </source>
</reference>
<dbReference type="InterPro" id="IPR031493">
    <property type="entry name" value="Zinc_ribbon_15"/>
</dbReference>
<protein>
    <submittedName>
        <fullName evidence="2">Zinc ribbon domain-containing protein</fullName>
    </submittedName>
</protein>
<dbReference type="EMBL" id="JAHQCW010000037">
    <property type="protein sequence ID" value="MBU9738594.1"/>
    <property type="molecule type" value="Genomic_DNA"/>
</dbReference>